<organism evidence="2 3">
    <name type="scientific">Seminavis robusta</name>
    <dbReference type="NCBI Taxonomy" id="568900"/>
    <lineage>
        <taxon>Eukaryota</taxon>
        <taxon>Sar</taxon>
        <taxon>Stramenopiles</taxon>
        <taxon>Ochrophyta</taxon>
        <taxon>Bacillariophyta</taxon>
        <taxon>Bacillariophyceae</taxon>
        <taxon>Bacillariophycidae</taxon>
        <taxon>Naviculales</taxon>
        <taxon>Naviculaceae</taxon>
        <taxon>Seminavis</taxon>
    </lineage>
</organism>
<dbReference type="Proteomes" id="UP001153069">
    <property type="component" value="Unassembled WGS sequence"/>
</dbReference>
<keyword evidence="3" id="KW-1185">Reference proteome</keyword>
<sequence length="159" mass="18103">MLLDHEDDVWINNILPFLGMGQYAFVGGVNKKLNQLYKEYGATVKDPPKVKHWDLETGAWGETAAGSTDTFSSAVFYSASCAKYRFQQDDARYSLGGIIVSARNGDSHVVEWVYENCQEEPVSLQDTTTPLIFRPSKLAFIFWCLLVHLVSRYLVHFLW</sequence>
<evidence type="ECO:0000256" key="1">
    <source>
        <dbReference type="SAM" id="Phobius"/>
    </source>
</evidence>
<keyword evidence="1" id="KW-0472">Membrane</keyword>
<dbReference type="EMBL" id="CAICTM010001482">
    <property type="protein sequence ID" value="CAB9524014.1"/>
    <property type="molecule type" value="Genomic_DNA"/>
</dbReference>
<keyword evidence="1" id="KW-0812">Transmembrane</keyword>
<gene>
    <name evidence="2" type="ORF">SEMRO_1484_G276481.1</name>
</gene>
<protein>
    <submittedName>
        <fullName evidence="2">Uncharacterized protein</fullName>
    </submittedName>
</protein>
<proteinExistence type="predicted"/>
<name>A0A9N8ERI6_9STRA</name>
<keyword evidence="1" id="KW-1133">Transmembrane helix</keyword>
<reference evidence="2" key="1">
    <citation type="submission" date="2020-06" db="EMBL/GenBank/DDBJ databases">
        <authorList>
            <consortium name="Plant Systems Biology data submission"/>
        </authorList>
    </citation>
    <scope>NUCLEOTIDE SEQUENCE</scope>
    <source>
        <strain evidence="2">D6</strain>
    </source>
</reference>
<evidence type="ECO:0000313" key="2">
    <source>
        <dbReference type="EMBL" id="CAB9524014.1"/>
    </source>
</evidence>
<accession>A0A9N8ERI6</accession>
<feature type="transmembrane region" description="Helical" evidence="1">
    <location>
        <begin position="138"/>
        <end position="155"/>
    </location>
</feature>
<dbReference type="AlphaFoldDB" id="A0A9N8ERI6"/>
<comment type="caution">
    <text evidence="2">The sequence shown here is derived from an EMBL/GenBank/DDBJ whole genome shotgun (WGS) entry which is preliminary data.</text>
</comment>
<evidence type="ECO:0000313" key="3">
    <source>
        <dbReference type="Proteomes" id="UP001153069"/>
    </source>
</evidence>